<feature type="region of interest" description="Disordered" evidence="4">
    <location>
        <begin position="1"/>
        <end position="222"/>
    </location>
</feature>
<dbReference type="GeneID" id="113702186"/>
<dbReference type="PANTHER" id="PTHR46602">
    <property type="entry name" value="PROTEIN SUPPRESSOR OF GENE SILENCING 3"/>
    <property type="match status" value="1"/>
</dbReference>
<dbReference type="Pfam" id="PF03470">
    <property type="entry name" value="zf-XS"/>
    <property type="match status" value="1"/>
</dbReference>
<name>A0ABM4V7I3_COFAR</name>
<evidence type="ECO:0000256" key="3">
    <source>
        <dbReference type="ARBA" id="ARBA00024022"/>
    </source>
</evidence>
<organism evidence="7 8">
    <name type="scientific">Coffea arabica</name>
    <name type="common">Arabian coffee</name>
    <dbReference type="NCBI Taxonomy" id="13443"/>
    <lineage>
        <taxon>Eukaryota</taxon>
        <taxon>Viridiplantae</taxon>
        <taxon>Streptophyta</taxon>
        <taxon>Embryophyta</taxon>
        <taxon>Tracheophyta</taxon>
        <taxon>Spermatophyta</taxon>
        <taxon>Magnoliopsida</taxon>
        <taxon>eudicotyledons</taxon>
        <taxon>Gunneridae</taxon>
        <taxon>Pentapetalae</taxon>
        <taxon>asterids</taxon>
        <taxon>lamiids</taxon>
        <taxon>Gentianales</taxon>
        <taxon>Rubiaceae</taxon>
        <taxon>Ixoroideae</taxon>
        <taxon>Gardenieae complex</taxon>
        <taxon>Bertiereae - Coffeeae clade</taxon>
        <taxon>Coffeeae</taxon>
        <taxon>Coffea</taxon>
    </lineage>
</organism>
<accession>A0ABM4V7I3</accession>
<evidence type="ECO:0000256" key="1">
    <source>
        <dbReference type="ARBA" id="ARBA00023054"/>
    </source>
</evidence>
<dbReference type="Gene3D" id="3.30.70.2890">
    <property type="entry name" value="XS domain"/>
    <property type="match status" value="1"/>
</dbReference>
<keyword evidence="1" id="KW-0175">Coiled coil</keyword>
<evidence type="ECO:0000259" key="5">
    <source>
        <dbReference type="Pfam" id="PF03468"/>
    </source>
</evidence>
<dbReference type="PANTHER" id="PTHR46602:SF1">
    <property type="entry name" value="PROTEIN SUPPRESSOR OF GENE SILENCING 3"/>
    <property type="match status" value="1"/>
</dbReference>
<sequence length="665" mass="76288">MSLRKVGGRPSSGGPVSSSPKGKNTSEALNHEIEQLSHDVNDVSLDSAQDDGWEVYTKKSKNKAGSSASKQWASQNSNPRAWGHSDVVQKLGMRSSGGSGRGAGNNWPTLPADSRRPSARGNGKPQSFNQTSDGNQVTSAPAVPPPLKHGWNWSARTGSTQPLEEGSEKNLNVQNPDLVGKENAKTSEVVDDDDYYESDTADEYDDDDILSDDFDSDTSVKSHDARKKNRWFNELFECMDSLTVEQINDAERQWHCPACKGGPGAIDWFRGLQPLIAHAKTKGATRVKLHRELAQLLEEELHRRGTSAVPAGEMFGKWEGLDERTEKEIVWPPMVVIMNTRHEKDENDKWMGMGNQELLDYFSSYAAVKARHSYGPQGHRGMSLLIFEASAVGYLEAERLSKHFEDNGRDRDSWERKRVPFYPGGKRQLYGFMAEKRDLDSFNYHCQGKSKLKFEVRSYQEMVVRQLKQMSEDNQQLLWFKNRVAKEQRHSKALEASFGLVSEKLRKMQEENRIVRLRTKKHHEQNKEEMDYQEQFFKEQIKVIYEARDAKEDDFEKIQQEQREKITQQSHANPSSAEDPRVMAEAIAKSIKLQDKEMEEFVSQREKLMKSHEERMSEMKSRHLQEELALKRRHWEEEVAVEEEFNIEESKLMEKYMPAELRAGQ</sequence>
<feature type="domain" description="Zinc finger-XS" evidence="6">
    <location>
        <begin position="256"/>
        <end position="294"/>
    </location>
</feature>
<feature type="region of interest" description="Disordered" evidence="4">
    <location>
        <begin position="554"/>
        <end position="580"/>
    </location>
</feature>
<evidence type="ECO:0000256" key="2">
    <source>
        <dbReference type="ARBA" id="ARBA00023158"/>
    </source>
</evidence>
<feature type="compositionally biased region" description="Polar residues" evidence="4">
    <location>
        <begin position="124"/>
        <end position="139"/>
    </location>
</feature>
<evidence type="ECO:0000313" key="8">
    <source>
        <dbReference type="RefSeq" id="XP_071915502.1"/>
    </source>
</evidence>
<protein>
    <submittedName>
        <fullName evidence="8">Protein SUPPRESSOR OF GENE SILENCING 3-like</fullName>
    </submittedName>
</protein>
<dbReference type="InterPro" id="IPR005381">
    <property type="entry name" value="Znf-XS_domain"/>
</dbReference>
<gene>
    <name evidence="8" type="primary">LOC113702186</name>
</gene>
<feature type="compositionally biased region" description="Basic and acidic residues" evidence="4">
    <location>
        <begin position="554"/>
        <end position="566"/>
    </location>
</feature>
<keyword evidence="7" id="KW-1185">Reference proteome</keyword>
<dbReference type="Proteomes" id="UP001652660">
    <property type="component" value="Chromosome 7e"/>
</dbReference>
<feature type="compositionally biased region" description="Acidic residues" evidence="4">
    <location>
        <begin position="189"/>
        <end position="216"/>
    </location>
</feature>
<keyword evidence="2" id="KW-0943">RNA-mediated gene silencing</keyword>
<dbReference type="RefSeq" id="XP_071915502.1">
    <property type="nucleotide sequence ID" value="XM_072059401.1"/>
</dbReference>
<dbReference type="InterPro" id="IPR005380">
    <property type="entry name" value="XS_domain"/>
</dbReference>
<dbReference type="InterPro" id="IPR044287">
    <property type="entry name" value="SGS3"/>
</dbReference>
<reference evidence="8" key="1">
    <citation type="submission" date="2025-08" db="UniProtKB">
        <authorList>
            <consortium name="RefSeq"/>
        </authorList>
    </citation>
    <scope>IDENTIFICATION</scope>
    <source>
        <tissue evidence="8">Leaves</tissue>
    </source>
</reference>
<dbReference type="CDD" id="cd12266">
    <property type="entry name" value="RRM_like_XS"/>
    <property type="match status" value="1"/>
</dbReference>
<comment type="similarity">
    <text evidence="3">Belongs to the SGS3 family.</text>
</comment>
<evidence type="ECO:0000259" key="6">
    <source>
        <dbReference type="Pfam" id="PF03470"/>
    </source>
</evidence>
<dbReference type="Pfam" id="PF03468">
    <property type="entry name" value="XS"/>
    <property type="match status" value="1"/>
</dbReference>
<feature type="compositionally biased region" description="Basic and acidic residues" evidence="4">
    <location>
        <begin position="29"/>
        <end position="41"/>
    </location>
</feature>
<evidence type="ECO:0000313" key="7">
    <source>
        <dbReference type="Proteomes" id="UP001652660"/>
    </source>
</evidence>
<dbReference type="InterPro" id="IPR038588">
    <property type="entry name" value="XS_domain_sf"/>
</dbReference>
<feature type="compositionally biased region" description="Low complexity" evidence="4">
    <location>
        <begin position="1"/>
        <end position="23"/>
    </location>
</feature>
<feature type="domain" description="XS" evidence="5">
    <location>
        <begin position="326"/>
        <end position="440"/>
    </location>
</feature>
<feature type="compositionally biased region" description="Polar residues" evidence="4">
    <location>
        <begin position="567"/>
        <end position="576"/>
    </location>
</feature>
<evidence type="ECO:0000256" key="4">
    <source>
        <dbReference type="SAM" id="MobiDB-lite"/>
    </source>
</evidence>
<proteinExistence type="inferred from homology"/>